<dbReference type="EMBL" id="JAHZIK010000421">
    <property type="protein sequence ID" value="MBW7455728.1"/>
    <property type="molecule type" value="Genomic_DNA"/>
</dbReference>
<feature type="transmembrane region" description="Helical" evidence="1">
    <location>
        <begin position="109"/>
        <end position="128"/>
    </location>
</feature>
<dbReference type="Proteomes" id="UP001519887">
    <property type="component" value="Unassembled WGS sequence"/>
</dbReference>
<evidence type="ECO:0000259" key="2">
    <source>
        <dbReference type="PROSITE" id="PS50112"/>
    </source>
</evidence>
<dbReference type="Pfam" id="PF00563">
    <property type="entry name" value="EAL"/>
    <property type="match status" value="1"/>
</dbReference>
<dbReference type="PANTHER" id="PTHR44757">
    <property type="entry name" value="DIGUANYLATE CYCLASE DGCP"/>
    <property type="match status" value="1"/>
</dbReference>
<dbReference type="SUPFAM" id="SSF141868">
    <property type="entry name" value="EAL domain-like"/>
    <property type="match status" value="1"/>
</dbReference>
<dbReference type="SUPFAM" id="SSF55785">
    <property type="entry name" value="PYP-like sensor domain (PAS domain)"/>
    <property type="match status" value="1"/>
</dbReference>
<dbReference type="Pfam" id="PF03707">
    <property type="entry name" value="MHYT"/>
    <property type="match status" value="3"/>
</dbReference>
<protein>
    <submittedName>
        <fullName evidence="6">EAL domain-containing protein</fullName>
    </submittedName>
</protein>
<proteinExistence type="predicted"/>
<dbReference type="Gene3D" id="3.30.450.20">
    <property type="entry name" value="PAS domain"/>
    <property type="match status" value="1"/>
</dbReference>
<dbReference type="Pfam" id="PF00990">
    <property type="entry name" value="GGDEF"/>
    <property type="match status" value="1"/>
</dbReference>
<evidence type="ECO:0000259" key="5">
    <source>
        <dbReference type="PROSITE" id="PS50924"/>
    </source>
</evidence>
<feature type="domain" description="GGDEF" evidence="4">
    <location>
        <begin position="411"/>
        <end position="544"/>
    </location>
</feature>
<dbReference type="InterPro" id="IPR035919">
    <property type="entry name" value="EAL_sf"/>
</dbReference>
<dbReference type="InterPro" id="IPR000014">
    <property type="entry name" value="PAS"/>
</dbReference>
<dbReference type="PROSITE" id="PS50883">
    <property type="entry name" value="EAL"/>
    <property type="match status" value="1"/>
</dbReference>
<keyword evidence="1" id="KW-1133">Transmembrane helix</keyword>
<dbReference type="CDD" id="cd01949">
    <property type="entry name" value="GGDEF"/>
    <property type="match status" value="1"/>
</dbReference>
<organism evidence="6 7">
    <name type="scientific">Paenibacillus sepulcri</name>
    <dbReference type="NCBI Taxonomy" id="359917"/>
    <lineage>
        <taxon>Bacteria</taxon>
        <taxon>Bacillati</taxon>
        <taxon>Bacillota</taxon>
        <taxon>Bacilli</taxon>
        <taxon>Bacillales</taxon>
        <taxon>Paenibacillaceae</taxon>
        <taxon>Paenibacillus</taxon>
    </lineage>
</organism>
<dbReference type="SMART" id="SM00267">
    <property type="entry name" value="GGDEF"/>
    <property type="match status" value="1"/>
</dbReference>
<dbReference type="SMART" id="SM00052">
    <property type="entry name" value="EAL"/>
    <property type="match status" value="1"/>
</dbReference>
<dbReference type="PROSITE" id="PS50887">
    <property type="entry name" value="GGDEF"/>
    <property type="match status" value="1"/>
</dbReference>
<dbReference type="InterPro" id="IPR035965">
    <property type="entry name" value="PAS-like_dom_sf"/>
</dbReference>
<feature type="domain" description="MHYT" evidence="5">
    <location>
        <begin position="8"/>
        <end position="200"/>
    </location>
</feature>
<evidence type="ECO:0000313" key="7">
    <source>
        <dbReference type="Proteomes" id="UP001519887"/>
    </source>
</evidence>
<dbReference type="PANTHER" id="PTHR44757:SF2">
    <property type="entry name" value="BIOFILM ARCHITECTURE MAINTENANCE PROTEIN MBAA"/>
    <property type="match status" value="1"/>
</dbReference>
<dbReference type="CDD" id="cd01948">
    <property type="entry name" value="EAL"/>
    <property type="match status" value="1"/>
</dbReference>
<evidence type="ECO:0000313" key="6">
    <source>
        <dbReference type="EMBL" id="MBW7455728.1"/>
    </source>
</evidence>
<keyword evidence="7" id="KW-1185">Reference proteome</keyword>
<keyword evidence="1" id="KW-0812">Transmembrane</keyword>
<dbReference type="RefSeq" id="WP_210040748.1">
    <property type="nucleotide sequence ID" value="NZ_JBHLVU010000021.1"/>
</dbReference>
<dbReference type="Gene3D" id="3.30.70.270">
    <property type="match status" value="1"/>
</dbReference>
<dbReference type="InterPro" id="IPR029787">
    <property type="entry name" value="Nucleotide_cyclase"/>
</dbReference>
<dbReference type="InterPro" id="IPR043128">
    <property type="entry name" value="Rev_trsase/Diguanyl_cyclase"/>
</dbReference>
<sequence length="808" mass="90371">MNHMHGSFHESLVILSCLIAVASSYSALDLTGKIYTSKDKLRLLWLVCGAFSMGLGIWSMHFVGMLAMRLPIRISYDIKLVLLSVVLAIGVSLIALFTAHLQRMGWKEIWLSGGLMAAGICGMHYIGMAAMTVDISYDPWMVVLSVIIAVTASAAALGMLYYFRQQTVRYALLFKLGSSLVMGGGIAGMHYTGMAGAYFHERMDNIAAGGMLIDQTLLAYIIAAGTFLLLGLTFLGILVNKRFRQKDLTILESEQWYRSLYENNADGILSVNTKGEVMGMNPAVSKIAGAVIEGFTNKHISAIGLKAVEEQKARDKALSGQPAGERPDSYETVITNSNGHQVEIHVTEVPVIIDERIVGSHVILRDITEEKRDKSLIEHLAFHDELTALPNRRLFNQMLDQAIEECKKRSGSFTVLVLDVDRFKLINDSLGHTYGDLFLKALSERFIAGADNLEVTIARMGGDEFSIICRSETDQAADLLATRILSLLRQPFHLKGNDFYISASIGIASFPEHGESGEELLRLADAAMYEVKKHGKNGYRYYSQELDKHLMDRIELEGELRKAIERRELLVYYQPQIRTEDSRMIGVEALVRWNHSSKGLMMPGSFIPIAEETGMIHEIGTWVLYEACRQMVEWHEHGGPLIPVSVNLSARQFHQANLVEYIEAVLAETGLEPKYLELEITESMMMDPIVSIDILNKLNMLGVRISLDDFGTGYSSLSYLKTFPIHKLKIDRSFISEITENDNDKAIVATIISMAHHLNLDVVAEGIETKDQLDILTHNQCKEIQGYFFSRPLSAHQVEKEFFVPLRF</sequence>
<feature type="transmembrane region" description="Helical" evidence="1">
    <location>
        <begin position="217"/>
        <end position="239"/>
    </location>
</feature>
<dbReference type="SUPFAM" id="SSF55073">
    <property type="entry name" value="Nucleotide cyclase"/>
    <property type="match status" value="1"/>
</dbReference>
<feature type="transmembrane region" description="Helical" evidence="1">
    <location>
        <begin position="43"/>
        <end position="68"/>
    </location>
</feature>
<dbReference type="NCBIfam" id="TIGR00254">
    <property type="entry name" value="GGDEF"/>
    <property type="match status" value="1"/>
</dbReference>
<reference evidence="6 7" key="1">
    <citation type="submission" date="2021-07" db="EMBL/GenBank/DDBJ databases">
        <title>Paenibacillus radiodurans sp. nov., isolated from the southeastern edge of Tengger Desert.</title>
        <authorList>
            <person name="Zhang G."/>
        </authorList>
    </citation>
    <scope>NUCLEOTIDE SEQUENCE [LARGE SCALE GENOMIC DNA]</scope>
    <source>
        <strain evidence="6 7">CCM 7311</strain>
    </source>
</reference>
<dbReference type="Gene3D" id="3.20.20.450">
    <property type="entry name" value="EAL domain"/>
    <property type="match status" value="1"/>
</dbReference>
<feature type="domain" description="PAS" evidence="2">
    <location>
        <begin position="253"/>
        <end position="289"/>
    </location>
</feature>
<name>A0ABS7C4B1_9BACL</name>
<comment type="caution">
    <text evidence="6">The sequence shown here is derived from an EMBL/GenBank/DDBJ whole genome shotgun (WGS) entry which is preliminary data.</text>
</comment>
<accession>A0ABS7C4B1</accession>
<dbReference type="InterPro" id="IPR000160">
    <property type="entry name" value="GGDEF_dom"/>
</dbReference>
<dbReference type="InterPro" id="IPR052155">
    <property type="entry name" value="Biofilm_reg_signaling"/>
</dbReference>
<evidence type="ECO:0000259" key="4">
    <source>
        <dbReference type="PROSITE" id="PS50887"/>
    </source>
</evidence>
<evidence type="ECO:0000259" key="3">
    <source>
        <dbReference type="PROSITE" id="PS50883"/>
    </source>
</evidence>
<dbReference type="InterPro" id="IPR001633">
    <property type="entry name" value="EAL_dom"/>
</dbReference>
<feature type="transmembrane region" description="Helical" evidence="1">
    <location>
        <begin position="140"/>
        <end position="163"/>
    </location>
</feature>
<dbReference type="PROSITE" id="PS50924">
    <property type="entry name" value="MHYT"/>
    <property type="match status" value="1"/>
</dbReference>
<dbReference type="PROSITE" id="PS50112">
    <property type="entry name" value="PAS"/>
    <property type="match status" value="1"/>
</dbReference>
<dbReference type="InterPro" id="IPR005330">
    <property type="entry name" value="MHYT_dom"/>
</dbReference>
<gene>
    <name evidence="6" type="ORF">K0U00_17005</name>
</gene>
<keyword evidence="1" id="KW-0472">Membrane</keyword>
<dbReference type="NCBIfam" id="TIGR00229">
    <property type="entry name" value="sensory_box"/>
    <property type="match status" value="1"/>
</dbReference>
<feature type="transmembrane region" description="Helical" evidence="1">
    <location>
        <begin position="170"/>
        <end position="191"/>
    </location>
</feature>
<feature type="domain" description="EAL" evidence="3">
    <location>
        <begin position="553"/>
        <end position="806"/>
    </location>
</feature>
<dbReference type="Pfam" id="PF13426">
    <property type="entry name" value="PAS_9"/>
    <property type="match status" value="1"/>
</dbReference>
<feature type="transmembrane region" description="Helical" evidence="1">
    <location>
        <begin position="80"/>
        <end position="97"/>
    </location>
</feature>
<evidence type="ECO:0000256" key="1">
    <source>
        <dbReference type="PROSITE-ProRule" id="PRU00244"/>
    </source>
</evidence>